<feature type="compositionally biased region" description="Basic and acidic residues" evidence="6">
    <location>
        <begin position="1193"/>
        <end position="1205"/>
    </location>
</feature>
<keyword evidence="5" id="KW-0175">Coiled coil</keyword>
<comment type="subcellular location">
    <subcellularLocation>
        <location evidence="1">Nucleus</location>
    </subcellularLocation>
</comment>
<feature type="region of interest" description="Disordered" evidence="6">
    <location>
        <begin position="839"/>
        <end position="868"/>
    </location>
</feature>
<proteinExistence type="predicted"/>
<dbReference type="CDD" id="cd11399">
    <property type="entry name" value="bHLHzip_scHMS1_like"/>
    <property type="match status" value="1"/>
</dbReference>
<dbReference type="Pfam" id="PF00010">
    <property type="entry name" value="HLH"/>
    <property type="match status" value="1"/>
</dbReference>
<feature type="compositionally biased region" description="Low complexity" evidence="6">
    <location>
        <begin position="107"/>
        <end position="122"/>
    </location>
</feature>
<feature type="compositionally biased region" description="Acidic residues" evidence="6">
    <location>
        <begin position="1167"/>
        <end position="1192"/>
    </location>
</feature>
<evidence type="ECO:0000256" key="1">
    <source>
        <dbReference type="ARBA" id="ARBA00004123"/>
    </source>
</evidence>
<dbReference type="PROSITE" id="PS50888">
    <property type="entry name" value="BHLH"/>
    <property type="match status" value="1"/>
</dbReference>
<dbReference type="SUPFAM" id="SSF47459">
    <property type="entry name" value="HLH, helix-loop-helix DNA-binding domain"/>
    <property type="match status" value="1"/>
</dbReference>
<feature type="compositionally biased region" description="Low complexity" evidence="6">
    <location>
        <begin position="137"/>
        <end position="152"/>
    </location>
</feature>
<dbReference type="EMBL" id="AWTV01000007">
    <property type="protein sequence ID" value="KIH91232.1"/>
    <property type="molecule type" value="Genomic_DNA"/>
</dbReference>
<sequence length="1218" mass="130450">MADQQEAAQAFAGLESYDLSPDGLGSMPATTSSTMSHGFVDTHQQDLMNTDPNSKPEPSVFTSAAAASNRLSRSPGSNTSSKSSVHRNRKAKTNSITSDGGTNSDASNTSSFNNSPVSSVPPYLTASSTIAPDPSIPSDAAGTTSAPASGGDFFLQDPNSWGFFPNTLNAGSGGGFDPSALQQLQGSFNPAAIPSGFYNPQFQFGAQQWGVSNAAPQFTWPLPQRPHADSPLQQGQQPSDQSQDGDLLQQQLQQQSFFQQNLQQLHQQEQSQQPGQVATQEPGQVRPQPAPEILSSLTPEQQAALKNIAMPAHLQYHSPKSQASPQSSAGGGAASSPDAADPTRNGSRKRKPSADEDEDDDDEDEDGSQPVKKTAHNMIEKRYRTNLNDKIAALRDSVPSLRIMSKSARGEDTTEDREELHGLTPAHKLNKATVLSKATEYIRHLEKRNNRLLDENSQMQQRIAAFEKLFMHGALSNANSMSPMAQPSPMPMPFSGPASSQPNPMAAFMSAPPITTPRGPDPVGMIPVPEEMKRILQAQAAAGRPYPVPQQPFQGTPAVLRQQQIQQQQQAQQSRWQAGAPYLGKMMVGSLAGLMLFEAAREQEIDPESTEGRGLFALPLQLLRPLVVSDAHFGFGGYYVATAQIVSHLKLLLLLGMLLWAFVPSFFAAPKPTAQDKTHQVPQAAPSLASPIHVRRNAWLTAIQTVWVPRHNFVLEAAALILKMMKLSTRNALGIERYSMLTGLTQDQETARIKSWAIALDAQLAGGDVEINERRLTLTLLASHTLPDTPLRLMLNALHIRILVRHLGKNALFDAVAAYWARGKWNAARERNLLAMQLQNTGGNSGSSSSAGGGNDSSGGGSGSDKVSSAYSLQADDRLPSHLEALLAEDCDDVLNDDVIERAYNLAFNRPTTFDVPATVVDMDGMNAVVEDPAVLSPLDAVAAWFSSLLVHRILMTSLAAETDEDQSDLADSIAAEIDLAAKIAPIGSHAQVRALVARAVLVEEKRGASIAVALQALRPSLNADESLQPLVDAPLTRLMADREALIALRCAMALAHLERFAALPQDILASVDAVLPGAQHQVSLLACAAAFRLMQTLHARRVAADACAISLEQLAGSLRVWIGGPISDRGGLDAGVRHSMVRRCLAVTRSVVGIDNDTGYGSMSEGEGEGEGEIESEAESESENDSESEVEVESKDGIAAREDTFHRVGAVPEAIAA</sequence>
<dbReference type="InterPro" id="IPR019006">
    <property type="entry name" value="Sre1_C"/>
</dbReference>
<feature type="coiled-coil region" evidence="5">
    <location>
        <begin position="435"/>
        <end position="469"/>
    </location>
</feature>
<dbReference type="GO" id="GO:0032933">
    <property type="term" value="P:SREBP signaling pathway"/>
    <property type="evidence" value="ECO:0007669"/>
    <property type="project" value="InterPro"/>
</dbReference>
<keyword evidence="9" id="KW-1185">Reference proteome</keyword>
<dbReference type="HOGENOM" id="CLU_008057_1_0_1"/>
<dbReference type="InterPro" id="IPR011598">
    <property type="entry name" value="bHLH_dom"/>
</dbReference>
<feature type="compositionally biased region" description="Low complexity" evidence="6">
    <location>
        <begin position="261"/>
        <end position="276"/>
    </location>
</feature>
<keyword evidence="3" id="KW-0804">Transcription</keyword>
<dbReference type="GO" id="GO:0016020">
    <property type="term" value="C:membrane"/>
    <property type="evidence" value="ECO:0007669"/>
    <property type="project" value="UniProtKB-ARBA"/>
</dbReference>
<reference evidence="8 9" key="1">
    <citation type="journal article" date="2014" name="BMC Genomics">
        <title>Comparative genomics of the major fungal agents of human and animal Sporotrichosis: Sporothrix schenckii and Sporothrix brasiliensis.</title>
        <authorList>
            <person name="Teixeira M.M."/>
            <person name="de Almeida L.G."/>
            <person name="Kubitschek-Barreira P."/>
            <person name="Alves F.L."/>
            <person name="Kioshima E.S."/>
            <person name="Abadio A.K."/>
            <person name="Fernandes L."/>
            <person name="Derengowski L.S."/>
            <person name="Ferreira K.S."/>
            <person name="Souza R.C."/>
            <person name="Ruiz J.C."/>
            <person name="de Andrade N.C."/>
            <person name="Paes H.C."/>
            <person name="Nicola A.M."/>
            <person name="Albuquerque P."/>
            <person name="Gerber A.L."/>
            <person name="Martins V.P."/>
            <person name="Peconick L.D."/>
            <person name="Neto A.V."/>
            <person name="Chaucanez C.B."/>
            <person name="Silva P.A."/>
            <person name="Cunha O.L."/>
            <person name="de Oliveira F.F."/>
            <person name="dos Santos T.C."/>
            <person name="Barros A.L."/>
            <person name="Soares M.A."/>
            <person name="de Oliveira L.M."/>
            <person name="Marini M.M."/>
            <person name="Villalobos-Duno H."/>
            <person name="Cunha M.M."/>
            <person name="de Hoog S."/>
            <person name="da Silveira J.F."/>
            <person name="Henrissat B."/>
            <person name="Nino-Vega G.A."/>
            <person name="Cisalpino P.S."/>
            <person name="Mora-Montes H.M."/>
            <person name="Almeida S.R."/>
            <person name="Stajich J.E."/>
            <person name="Lopes-Bezerra L.M."/>
            <person name="Vasconcelos A.T."/>
            <person name="Felipe M.S."/>
        </authorList>
    </citation>
    <scope>NUCLEOTIDE SEQUENCE [LARGE SCALE GENOMIC DNA]</scope>
    <source>
        <strain evidence="8 9">5110</strain>
    </source>
</reference>
<feature type="region of interest" description="Disordered" evidence="6">
    <location>
        <begin position="216"/>
        <end position="248"/>
    </location>
</feature>
<feature type="compositionally biased region" description="Low complexity" evidence="6">
    <location>
        <begin position="63"/>
        <end position="74"/>
    </location>
</feature>
<dbReference type="AlphaFoldDB" id="A0A0C2J2D0"/>
<dbReference type="InterPro" id="IPR036638">
    <property type="entry name" value="HLH_DNA-bd_sf"/>
</dbReference>
<keyword evidence="2" id="KW-0805">Transcription regulation</keyword>
<dbReference type="GO" id="GO:0046983">
    <property type="term" value="F:protein dimerization activity"/>
    <property type="evidence" value="ECO:0007669"/>
    <property type="project" value="InterPro"/>
</dbReference>
<feature type="region of interest" description="Disordered" evidence="6">
    <location>
        <begin position="1157"/>
        <end position="1205"/>
    </location>
</feature>
<evidence type="ECO:0000256" key="5">
    <source>
        <dbReference type="SAM" id="Coils"/>
    </source>
</evidence>
<dbReference type="PANTHER" id="PTHR47336:SF2">
    <property type="entry name" value="TRANSCRIPTION FACTOR HMS1-RELATED"/>
    <property type="match status" value="1"/>
</dbReference>
<dbReference type="RefSeq" id="XP_040619242.1">
    <property type="nucleotide sequence ID" value="XM_040759548.1"/>
</dbReference>
<evidence type="ECO:0000259" key="7">
    <source>
        <dbReference type="PROSITE" id="PS50888"/>
    </source>
</evidence>
<dbReference type="GO" id="GO:0045944">
    <property type="term" value="P:positive regulation of transcription by RNA polymerase II"/>
    <property type="evidence" value="ECO:0007669"/>
    <property type="project" value="InterPro"/>
</dbReference>
<dbReference type="PANTHER" id="PTHR47336">
    <property type="entry name" value="TRANSCRIPTION FACTOR HMS1-RELATED"/>
    <property type="match status" value="1"/>
</dbReference>
<feature type="region of interest" description="Disordered" evidence="6">
    <location>
        <begin position="316"/>
        <end position="380"/>
    </location>
</feature>
<evidence type="ECO:0000256" key="2">
    <source>
        <dbReference type="ARBA" id="ARBA00023015"/>
    </source>
</evidence>
<dbReference type="VEuPathDB" id="FungiDB:SPBR_01237"/>
<keyword evidence="4" id="KW-0539">Nucleus</keyword>
<protein>
    <submittedName>
        <fullName evidence="8">Sterol regulatory element binding protein Sre1</fullName>
    </submittedName>
</protein>
<evidence type="ECO:0000313" key="9">
    <source>
        <dbReference type="Proteomes" id="UP000031575"/>
    </source>
</evidence>
<feature type="compositionally biased region" description="Acidic residues" evidence="6">
    <location>
        <begin position="355"/>
        <end position="367"/>
    </location>
</feature>
<gene>
    <name evidence="8" type="ORF">SPBR_01237</name>
</gene>
<organism evidence="8 9">
    <name type="scientific">Sporothrix brasiliensis 5110</name>
    <dbReference type="NCBI Taxonomy" id="1398154"/>
    <lineage>
        <taxon>Eukaryota</taxon>
        <taxon>Fungi</taxon>
        <taxon>Dikarya</taxon>
        <taxon>Ascomycota</taxon>
        <taxon>Pezizomycotina</taxon>
        <taxon>Sordariomycetes</taxon>
        <taxon>Sordariomycetidae</taxon>
        <taxon>Ophiostomatales</taxon>
        <taxon>Ophiostomataceae</taxon>
        <taxon>Sporothrix</taxon>
    </lineage>
</organism>
<name>A0A0C2J2D0_9PEZI</name>
<dbReference type="SMART" id="SM00353">
    <property type="entry name" value="HLH"/>
    <property type="match status" value="1"/>
</dbReference>
<evidence type="ECO:0000256" key="6">
    <source>
        <dbReference type="SAM" id="MobiDB-lite"/>
    </source>
</evidence>
<feature type="region of interest" description="Disordered" evidence="6">
    <location>
        <begin position="1"/>
        <end position="154"/>
    </location>
</feature>
<dbReference type="Pfam" id="PF09427">
    <property type="entry name" value="DUF2014"/>
    <property type="match status" value="1"/>
</dbReference>
<dbReference type="Gene3D" id="4.10.280.10">
    <property type="entry name" value="Helix-loop-helix DNA-binding domain"/>
    <property type="match status" value="1"/>
</dbReference>
<dbReference type="GO" id="GO:0005634">
    <property type="term" value="C:nucleus"/>
    <property type="evidence" value="ECO:0007669"/>
    <property type="project" value="UniProtKB-SubCell"/>
</dbReference>
<dbReference type="InterPro" id="IPR052099">
    <property type="entry name" value="Regulatory_TF_Diverse"/>
</dbReference>
<dbReference type="GO" id="GO:0003690">
    <property type="term" value="F:double-stranded DNA binding"/>
    <property type="evidence" value="ECO:0007669"/>
    <property type="project" value="UniProtKB-ARBA"/>
</dbReference>
<dbReference type="GeneID" id="63674469"/>
<feature type="compositionally biased region" description="Polar residues" evidence="6">
    <location>
        <begin position="93"/>
        <end position="106"/>
    </location>
</feature>
<accession>A0A0C2J2D0</accession>
<dbReference type="Proteomes" id="UP000031575">
    <property type="component" value="Unassembled WGS sequence"/>
</dbReference>
<evidence type="ECO:0000256" key="3">
    <source>
        <dbReference type="ARBA" id="ARBA00023163"/>
    </source>
</evidence>
<evidence type="ECO:0000313" key="8">
    <source>
        <dbReference type="EMBL" id="KIH91232.1"/>
    </source>
</evidence>
<feature type="compositionally biased region" description="Low complexity" evidence="6">
    <location>
        <begin position="230"/>
        <end position="248"/>
    </location>
</feature>
<feature type="domain" description="BHLH" evidence="7">
    <location>
        <begin position="371"/>
        <end position="445"/>
    </location>
</feature>
<comment type="caution">
    <text evidence="8">The sequence shown here is derived from an EMBL/GenBank/DDBJ whole genome shotgun (WGS) entry which is preliminary data.</text>
</comment>
<evidence type="ECO:0000256" key="4">
    <source>
        <dbReference type="ARBA" id="ARBA00023242"/>
    </source>
</evidence>
<dbReference type="OrthoDB" id="2133190at2759"/>
<feature type="compositionally biased region" description="Low complexity" evidence="6">
    <location>
        <begin position="321"/>
        <end position="342"/>
    </location>
</feature>
<feature type="compositionally biased region" description="Gly residues" evidence="6">
    <location>
        <begin position="851"/>
        <end position="863"/>
    </location>
</feature>
<feature type="region of interest" description="Disordered" evidence="6">
    <location>
        <begin position="261"/>
        <end position="291"/>
    </location>
</feature>
<dbReference type="FunFam" id="4.10.280.10:FF:000116">
    <property type="entry name" value="Putative HLH transcription factor"/>
    <property type="match status" value="1"/>
</dbReference>